<keyword evidence="2 4" id="KW-0238">DNA-binding</keyword>
<proteinExistence type="predicted"/>
<keyword evidence="3" id="KW-0804">Transcription</keyword>
<dbReference type="SUPFAM" id="SSF46689">
    <property type="entry name" value="Homeodomain-like"/>
    <property type="match status" value="1"/>
</dbReference>
<protein>
    <submittedName>
        <fullName evidence="6">TetR/AcrR family transcriptional regulator</fullName>
    </submittedName>
</protein>
<dbReference type="PRINTS" id="PR00455">
    <property type="entry name" value="HTHTETR"/>
</dbReference>
<reference evidence="6 7" key="1">
    <citation type="submission" date="2019-01" db="EMBL/GenBank/DDBJ databases">
        <title>Genome sequencing of strain FW10M-9.</title>
        <authorList>
            <person name="Heo J."/>
            <person name="Kim S.-J."/>
            <person name="Kim J.-S."/>
            <person name="Hong S.-B."/>
            <person name="Kwon S.-W."/>
        </authorList>
    </citation>
    <scope>NUCLEOTIDE SEQUENCE [LARGE SCALE GENOMIC DNA]</scope>
    <source>
        <strain evidence="6 7">FW10M-9</strain>
    </source>
</reference>
<organism evidence="6 7">
    <name type="scientific">Xylanimonas protaetiae</name>
    <dbReference type="NCBI Taxonomy" id="2509457"/>
    <lineage>
        <taxon>Bacteria</taxon>
        <taxon>Bacillati</taxon>
        <taxon>Actinomycetota</taxon>
        <taxon>Actinomycetes</taxon>
        <taxon>Micrococcales</taxon>
        <taxon>Promicromonosporaceae</taxon>
        <taxon>Xylanimonas</taxon>
    </lineage>
</organism>
<dbReference type="Gene3D" id="1.10.357.10">
    <property type="entry name" value="Tetracycline Repressor, domain 2"/>
    <property type="match status" value="1"/>
</dbReference>
<dbReference type="GO" id="GO:0003700">
    <property type="term" value="F:DNA-binding transcription factor activity"/>
    <property type="evidence" value="ECO:0007669"/>
    <property type="project" value="TreeGrafter"/>
</dbReference>
<evidence type="ECO:0000256" key="4">
    <source>
        <dbReference type="PROSITE-ProRule" id="PRU00335"/>
    </source>
</evidence>
<dbReference type="PROSITE" id="PS50977">
    <property type="entry name" value="HTH_TETR_2"/>
    <property type="match status" value="1"/>
</dbReference>
<sequence length="205" mass="22511">MSLNAASGPDVTGSAPARRRRGAELETALLEAAWAELVEKGYDALTYEGVAARAGTSRAVVYRRWPSKPDLVRAVVVHGARAETYEPIDTGSLRGDLLALLTWANRARVRVGLTAFHRLTGYFAETGTALSDLREVFVGGREPSTEAFYRRAVARGEVKEENLTPRARSLAFDLMRGELLMTLRPVSPEVIEEIVDDVVMPLLTR</sequence>
<dbReference type="RefSeq" id="WP_129189636.1">
    <property type="nucleotide sequence ID" value="NZ_CP035493.1"/>
</dbReference>
<dbReference type="OrthoDB" id="9796019at2"/>
<dbReference type="Pfam" id="PF16859">
    <property type="entry name" value="TetR_C_11"/>
    <property type="match status" value="1"/>
</dbReference>
<gene>
    <name evidence="6" type="ORF">ET471_15060</name>
</gene>
<evidence type="ECO:0000313" key="6">
    <source>
        <dbReference type="EMBL" id="QAY71191.1"/>
    </source>
</evidence>
<dbReference type="Pfam" id="PF00440">
    <property type="entry name" value="TetR_N"/>
    <property type="match status" value="1"/>
</dbReference>
<dbReference type="Proteomes" id="UP000292118">
    <property type="component" value="Chromosome"/>
</dbReference>
<dbReference type="InterPro" id="IPR001647">
    <property type="entry name" value="HTH_TetR"/>
</dbReference>
<feature type="DNA-binding region" description="H-T-H motif" evidence="4">
    <location>
        <begin position="46"/>
        <end position="65"/>
    </location>
</feature>
<keyword evidence="1" id="KW-0805">Transcription regulation</keyword>
<dbReference type="AlphaFoldDB" id="A0A4V0YGH1"/>
<accession>A0A4V0YGH1</accession>
<dbReference type="InterPro" id="IPR050109">
    <property type="entry name" value="HTH-type_TetR-like_transc_reg"/>
</dbReference>
<dbReference type="Gene3D" id="1.10.10.60">
    <property type="entry name" value="Homeodomain-like"/>
    <property type="match status" value="1"/>
</dbReference>
<dbReference type="InterPro" id="IPR011075">
    <property type="entry name" value="TetR_C"/>
</dbReference>
<name>A0A4V0YGH1_9MICO</name>
<evidence type="ECO:0000313" key="7">
    <source>
        <dbReference type="Proteomes" id="UP000292118"/>
    </source>
</evidence>
<evidence type="ECO:0000256" key="3">
    <source>
        <dbReference type="ARBA" id="ARBA00023163"/>
    </source>
</evidence>
<dbReference type="SUPFAM" id="SSF48498">
    <property type="entry name" value="Tetracyclin repressor-like, C-terminal domain"/>
    <property type="match status" value="1"/>
</dbReference>
<feature type="domain" description="HTH tetR-type" evidence="5">
    <location>
        <begin position="23"/>
        <end position="83"/>
    </location>
</feature>
<evidence type="ECO:0000256" key="2">
    <source>
        <dbReference type="ARBA" id="ARBA00023125"/>
    </source>
</evidence>
<dbReference type="PANTHER" id="PTHR30055">
    <property type="entry name" value="HTH-TYPE TRANSCRIPTIONAL REGULATOR RUTR"/>
    <property type="match status" value="1"/>
</dbReference>
<evidence type="ECO:0000256" key="1">
    <source>
        <dbReference type="ARBA" id="ARBA00023015"/>
    </source>
</evidence>
<dbReference type="GO" id="GO:0000976">
    <property type="term" value="F:transcription cis-regulatory region binding"/>
    <property type="evidence" value="ECO:0007669"/>
    <property type="project" value="TreeGrafter"/>
</dbReference>
<dbReference type="InterPro" id="IPR036271">
    <property type="entry name" value="Tet_transcr_reg_TetR-rel_C_sf"/>
</dbReference>
<evidence type="ECO:0000259" key="5">
    <source>
        <dbReference type="PROSITE" id="PS50977"/>
    </source>
</evidence>
<dbReference type="EMBL" id="CP035493">
    <property type="protein sequence ID" value="QAY71191.1"/>
    <property type="molecule type" value="Genomic_DNA"/>
</dbReference>
<dbReference type="InterPro" id="IPR009057">
    <property type="entry name" value="Homeodomain-like_sf"/>
</dbReference>
<keyword evidence="7" id="KW-1185">Reference proteome</keyword>
<dbReference type="KEGG" id="xya:ET471_15060"/>
<dbReference type="PANTHER" id="PTHR30055:SF148">
    <property type="entry name" value="TETR-FAMILY TRANSCRIPTIONAL REGULATOR"/>
    <property type="match status" value="1"/>
</dbReference>